<evidence type="ECO:0000256" key="1">
    <source>
        <dbReference type="SAM" id="MobiDB-lite"/>
    </source>
</evidence>
<accession>A0AAD6XK07</accession>
<feature type="compositionally biased region" description="Polar residues" evidence="1">
    <location>
        <begin position="258"/>
        <end position="267"/>
    </location>
</feature>
<proteinExistence type="predicted"/>
<comment type="caution">
    <text evidence="2">The sequence shown here is derived from an EMBL/GenBank/DDBJ whole genome shotgun (WGS) entry which is preliminary data.</text>
</comment>
<feature type="region of interest" description="Disordered" evidence="1">
    <location>
        <begin position="167"/>
        <end position="223"/>
    </location>
</feature>
<feature type="compositionally biased region" description="Low complexity" evidence="1">
    <location>
        <begin position="188"/>
        <end position="207"/>
    </location>
</feature>
<dbReference type="AlphaFoldDB" id="A0AAD6XK07"/>
<dbReference type="EMBL" id="JARJCN010000081">
    <property type="protein sequence ID" value="KAJ7076507.1"/>
    <property type="molecule type" value="Genomic_DNA"/>
</dbReference>
<evidence type="ECO:0000313" key="2">
    <source>
        <dbReference type="EMBL" id="KAJ7076507.1"/>
    </source>
</evidence>
<name>A0AAD6XK07_9AGAR</name>
<organism evidence="2 3">
    <name type="scientific">Mycena belliarum</name>
    <dbReference type="NCBI Taxonomy" id="1033014"/>
    <lineage>
        <taxon>Eukaryota</taxon>
        <taxon>Fungi</taxon>
        <taxon>Dikarya</taxon>
        <taxon>Basidiomycota</taxon>
        <taxon>Agaricomycotina</taxon>
        <taxon>Agaricomycetes</taxon>
        <taxon>Agaricomycetidae</taxon>
        <taxon>Agaricales</taxon>
        <taxon>Marasmiineae</taxon>
        <taxon>Mycenaceae</taxon>
        <taxon>Mycena</taxon>
    </lineage>
</organism>
<sequence>MRMPRSSESSFLPLPTPLHRRSALPTPDVDTRRPRRRPSFPATALCLLPACTQTRRHVPPPNAPLSAHDVAASHRASPTTVARRCAHVARIARGHRTHMHDRRAACAAPPANPRVGVRPRLRVVESAARRKVRPSRPRCSLIYLLTYLSTATFTSDFAHVSYRPPVTSTATHDVDAEDRAVAPPAPSSPSSCTRPLSYPRSPLLLAPSRPPPQTPPRAPQGTPALAPALLSRLLTYLLKAAYTFEIAHRSYRPPVRQPRTSPDASANSRGRRPRSVRPRGRRFPPC</sequence>
<protein>
    <submittedName>
        <fullName evidence="2">Uncharacterized protein</fullName>
    </submittedName>
</protein>
<reference evidence="2" key="1">
    <citation type="submission" date="2023-03" db="EMBL/GenBank/DDBJ databases">
        <title>Massive genome expansion in bonnet fungi (Mycena s.s.) driven by repeated elements and novel gene families across ecological guilds.</title>
        <authorList>
            <consortium name="Lawrence Berkeley National Laboratory"/>
            <person name="Harder C.B."/>
            <person name="Miyauchi S."/>
            <person name="Viragh M."/>
            <person name="Kuo A."/>
            <person name="Thoen E."/>
            <person name="Andreopoulos B."/>
            <person name="Lu D."/>
            <person name="Skrede I."/>
            <person name="Drula E."/>
            <person name="Henrissat B."/>
            <person name="Morin E."/>
            <person name="Kohler A."/>
            <person name="Barry K."/>
            <person name="LaButti K."/>
            <person name="Morin E."/>
            <person name="Salamov A."/>
            <person name="Lipzen A."/>
            <person name="Mereny Z."/>
            <person name="Hegedus B."/>
            <person name="Baldrian P."/>
            <person name="Stursova M."/>
            <person name="Weitz H."/>
            <person name="Taylor A."/>
            <person name="Grigoriev I.V."/>
            <person name="Nagy L.G."/>
            <person name="Martin F."/>
            <person name="Kauserud H."/>
        </authorList>
    </citation>
    <scope>NUCLEOTIDE SEQUENCE</scope>
    <source>
        <strain evidence="2">CBHHK173m</strain>
    </source>
</reference>
<keyword evidence="3" id="KW-1185">Reference proteome</keyword>
<feature type="compositionally biased region" description="Polar residues" evidence="1">
    <location>
        <begin position="1"/>
        <end position="10"/>
    </location>
</feature>
<dbReference type="Proteomes" id="UP001222325">
    <property type="component" value="Unassembled WGS sequence"/>
</dbReference>
<feature type="compositionally biased region" description="Basic residues" evidence="1">
    <location>
        <begin position="269"/>
        <end position="286"/>
    </location>
</feature>
<feature type="region of interest" description="Disordered" evidence="1">
    <location>
        <begin position="251"/>
        <end position="286"/>
    </location>
</feature>
<evidence type="ECO:0000313" key="3">
    <source>
        <dbReference type="Proteomes" id="UP001222325"/>
    </source>
</evidence>
<gene>
    <name evidence="2" type="ORF">B0H15DRAFT_595930</name>
</gene>
<feature type="region of interest" description="Disordered" evidence="1">
    <location>
        <begin position="1"/>
        <end position="38"/>
    </location>
</feature>
<feature type="compositionally biased region" description="Pro residues" evidence="1">
    <location>
        <begin position="208"/>
        <end position="218"/>
    </location>
</feature>